<feature type="non-terminal residue" evidence="1">
    <location>
        <position position="178"/>
    </location>
</feature>
<gene>
    <name evidence="1" type="ORF">X975_00091</name>
</gene>
<dbReference type="EMBL" id="KL868997">
    <property type="protein sequence ID" value="KFM83632.1"/>
    <property type="molecule type" value="Genomic_DNA"/>
</dbReference>
<dbReference type="InterPro" id="IPR036249">
    <property type="entry name" value="Thioredoxin-like_sf"/>
</dbReference>
<dbReference type="PANTHER" id="PTHR19991:SF3">
    <property type="entry name" value="LETHAL (2) 01289, ISOFORM F"/>
    <property type="match status" value="1"/>
</dbReference>
<dbReference type="OMA" id="ELAVLFY"/>
<dbReference type="CDD" id="cd02947">
    <property type="entry name" value="TRX_family"/>
    <property type="match status" value="1"/>
</dbReference>
<organism evidence="1 2">
    <name type="scientific">Stegodyphus mimosarum</name>
    <name type="common">African social velvet spider</name>
    <dbReference type="NCBI Taxonomy" id="407821"/>
    <lineage>
        <taxon>Eukaryota</taxon>
        <taxon>Metazoa</taxon>
        <taxon>Ecdysozoa</taxon>
        <taxon>Arthropoda</taxon>
        <taxon>Chelicerata</taxon>
        <taxon>Arachnida</taxon>
        <taxon>Araneae</taxon>
        <taxon>Araneomorphae</taxon>
        <taxon>Entelegynae</taxon>
        <taxon>Eresoidea</taxon>
        <taxon>Eresidae</taxon>
        <taxon>Stegodyphus</taxon>
    </lineage>
</organism>
<evidence type="ECO:0000313" key="2">
    <source>
        <dbReference type="Proteomes" id="UP000054359"/>
    </source>
</evidence>
<dbReference type="PANTHER" id="PTHR19991">
    <property type="entry name" value="L 2 01289"/>
    <property type="match status" value="1"/>
</dbReference>
<dbReference type="SUPFAM" id="SSF52833">
    <property type="entry name" value="Thioredoxin-like"/>
    <property type="match status" value="2"/>
</dbReference>
<dbReference type="Gene3D" id="3.40.30.10">
    <property type="entry name" value="Glutaredoxin"/>
    <property type="match status" value="2"/>
</dbReference>
<dbReference type="OrthoDB" id="6426118at2759"/>
<evidence type="ECO:0000313" key="1">
    <source>
        <dbReference type="EMBL" id="KFM83632.1"/>
    </source>
</evidence>
<evidence type="ECO:0008006" key="3">
    <source>
        <dbReference type="Google" id="ProtNLM"/>
    </source>
</evidence>
<reference evidence="1 2" key="1">
    <citation type="submission" date="2013-11" db="EMBL/GenBank/DDBJ databases">
        <title>Genome sequencing of Stegodyphus mimosarum.</title>
        <authorList>
            <person name="Bechsgaard J."/>
        </authorList>
    </citation>
    <scope>NUCLEOTIDE SEQUENCE [LARGE SCALE GENOMIC DNA]</scope>
</reference>
<accession>A0A087V1Z3</accession>
<proteinExistence type="predicted"/>
<dbReference type="STRING" id="407821.A0A087V1Z3"/>
<name>A0A087V1Z3_STEMI</name>
<dbReference type="Proteomes" id="UP000054359">
    <property type="component" value="Unassembled WGS sequence"/>
</dbReference>
<dbReference type="AlphaFoldDB" id="A0A087V1Z3"/>
<protein>
    <recommendedName>
        <fullName evidence="3">Thioredoxin domain-containing protein</fullName>
    </recommendedName>
</protein>
<sequence>MIEDSPFLAVLFYDIESRRSQRILEELESIDDDCDRHGIPFVKIDDDKVASEYGLETLPALVYFENKMPNFYQGDLTKEDDVLEWLIKQTSSDEIEDVTDKVLQHMIKKTHELAVLFYDNDDEASSAILQELENIDDDADKLGIPFVKIDDPELAEAYGIRNLPTLVFFENQVPNFYE</sequence>
<keyword evidence="2" id="KW-1185">Reference proteome</keyword>